<gene>
    <name evidence="2" type="ORF">EYF80_064058</name>
</gene>
<name>A0A4Z2EAG4_9TELE</name>
<organism evidence="2 3">
    <name type="scientific">Liparis tanakae</name>
    <name type="common">Tanaka's snailfish</name>
    <dbReference type="NCBI Taxonomy" id="230148"/>
    <lineage>
        <taxon>Eukaryota</taxon>
        <taxon>Metazoa</taxon>
        <taxon>Chordata</taxon>
        <taxon>Craniata</taxon>
        <taxon>Vertebrata</taxon>
        <taxon>Euteleostomi</taxon>
        <taxon>Actinopterygii</taxon>
        <taxon>Neopterygii</taxon>
        <taxon>Teleostei</taxon>
        <taxon>Neoteleostei</taxon>
        <taxon>Acanthomorphata</taxon>
        <taxon>Eupercaria</taxon>
        <taxon>Perciformes</taxon>
        <taxon>Cottioidei</taxon>
        <taxon>Cottales</taxon>
        <taxon>Liparidae</taxon>
        <taxon>Liparis</taxon>
    </lineage>
</organism>
<evidence type="ECO:0000313" key="2">
    <source>
        <dbReference type="EMBL" id="TNN25809.1"/>
    </source>
</evidence>
<evidence type="ECO:0000313" key="3">
    <source>
        <dbReference type="Proteomes" id="UP000314294"/>
    </source>
</evidence>
<keyword evidence="3" id="KW-1185">Reference proteome</keyword>
<dbReference type="Proteomes" id="UP000314294">
    <property type="component" value="Unassembled WGS sequence"/>
</dbReference>
<dbReference type="AlphaFoldDB" id="A0A4Z2EAG4"/>
<dbReference type="EMBL" id="SRLO01011604">
    <property type="protein sequence ID" value="TNN25809.1"/>
    <property type="molecule type" value="Genomic_DNA"/>
</dbReference>
<comment type="caution">
    <text evidence="2">The sequence shown here is derived from an EMBL/GenBank/DDBJ whole genome shotgun (WGS) entry which is preliminary data.</text>
</comment>
<proteinExistence type="predicted"/>
<evidence type="ECO:0000256" key="1">
    <source>
        <dbReference type="SAM" id="MobiDB-lite"/>
    </source>
</evidence>
<feature type="compositionally biased region" description="Basic and acidic residues" evidence="1">
    <location>
        <begin position="1"/>
        <end position="11"/>
    </location>
</feature>
<sequence>MSDKFPEEPKRLQRSRPAQNSEGQFSDDEEFITQETLTCQVRLRRRDDDKNIKFTIIWGKQPILTTEKEEEKEEESNSRWTTPPNK</sequence>
<accession>A0A4Z2EAG4</accession>
<feature type="region of interest" description="Disordered" evidence="1">
    <location>
        <begin position="61"/>
        <end position="86"/>
    </location>
</feature>
<feature type="region of interest" description="Disordered" evidence="1">
    <location>
        <begin position="1"/>
        <end position="31"/>
    </location>
</feature>
<protein>
    <submittedName>
        <fullName evidence="2">Uncharacterized protein</fullName>
    </submittedName>
</protein>
<reference evidence="2 3" key="1">
    <citation type="submission" date="2019-03" db="EMBL/GenBank/DDBJ databases">
        <title>First draft genome of Liparis tanakae, snailfish: a comprehensive survey of snailfish specific genes.</title>
        <authorList>
            <person name="Kim W."/>
            <person name="Song I."/>
            <person name="Jeong J.-H."/>
            <person name="Kim D."/>
            <person name="Kim S."/>
            <person name="Ryu S."/>
            <person name="Song J.Y."/>
            <person name="Lee S.K."/>
        </authorList>
    </citation>
    <scope>NUCLEOTIDE SEQUENCE [LARGE SCALE GENOMIC DNA]</scope>
    <source>
        <tissue evidence="2">Muscle</tissue>
    </source>
</reference>